<proteinExistence type="predicted"/>
<dbReference type="EMBL" id="JAMKFB020000018">
    <property type="protein sequence ID" value="KAL0167927.1"/>
    <property type="molecule type" value="Genomic_DNA"/>
</dbReference>
<gene>
    <name evidence="1" type="ORF">M9458_036149</name>
</gene>
<protein>
    <submittedName>
        <fullName evidence="1">Uncharacterized protein</fullName>
    </submittedName>
</protein>
<accession>A0ABD0P1E7</accession>
<organism evidence="1 2">
    <name type="scientific">Cirrhinus mrigala</name>
    <name type="common">Mrigala</name>
    <dbReference type="NCBI Taxonomy" id="683832"/>
    <lineage>
        <taxon>Eukaryota</taxon>
        <taxon>Metazoa</taxon>
        <taxon>Chordata</taxon>
        <taxon>Craniata</taxon>
        <taxon>Vertebrata</taxon>
        <taxon>Euteleostomi</taxon>
        <taxon>Actinopterygii</taxon>
        <taxon>Neopterygii</taxon>
        <taxon>Teleostei</taxon>
        <taxon>Ostariophysi</taxon>
        <taxon>Cypriniformes</taxon>
        <taxon>Cyprinidae</taxon>
        <taxon>Labeoninae</taxon>
        <taxon>Labeonini</taxon>
        <taxon>Cirrhinus</taxon>
    </lineage>
</organism>
<dbReference type="AlphaFoldDB" id="A0ABD0P1E7"/>
<evidence type="ECO:0000313" key="1">
    <source>
        <dbReference type="EMBL" id="KAL0167927.1"/>
    </source>
</evidence>
<reference evidence="1 2" key="1">
    <citation type="submission" date="2024-05" db="EMBL/GenBank/DDBJ databases">
        <title>Genome sequencing and assembly of Indian major carp, Cirrhinus mrigala (Hamilton, 1822).</title>
        <authorList>
            <person name="Mohindra V."/>
            <person name="Chowdhury L.M."/>
            <person name="Lal K."/>
            <person name="Jena J.K."/>
        </authorList>
    </citation>
    <scope>NUCLEOTIDE SEQUENCE [LARGE SCALE GENOMIC DNA]</scope>
    <source>
        <strain evidence="1">CM1030</strain>
        <tissue evidence="1">Blood</tissue>
    </source>
</reference>
<dbReference type="Proteomes" id="UP001529510">
    <property type="component" value="Unassembled WGS sequence"/>
</dbReference>
<keyword evidence="2" id="KW-1185">Reference proteome</keyword>
<evidence type="ECO:0000313" key="2">
    <source>
        <dbReference type="Proteomes" id="UP001529510"/>
    </source>
</evidence>
<name>A0ABD0P1E7_CIRMR</name>
<feature type="non-terminal residue" evidence="1">
    <location>
        <position position="124"/>
    </location>
</feature>
<comment type="caution">
    <text evidence="1">The sequence shown here is derived from an EMBL/GenBank/DDBJ whole genome shotgun (WGS) entry which is preliminary data.</text>
</comment>
<sequence length="124" mass="14204">MPRQFTKISLHEVDERVYASALKEEDNKNTLSMFTVPEDCPIGLHQAKEWELRKEIQEQMSEESVKRKQSFKMVRSQSVSLQMPVNLDWSMISPMLTPSSPTGPMPINIPEFQRVTISGDYCAG</sequence>